<evidence type="ECO:0000256" key="4">
    <source>
        <dbReference type="SAM" id="Phobius"/>
    </source>
</evidence>
<keyword evidence="2" id="KW-0997">Cell inner membrane</keyword>
<protein>
    <submittedName>
        <fullName evidence="6">KUP/HAK/KT family potassium transporter</fullName>
    </submittedName>
</protein>
<evidence type="ECO:0000259" key="5">
    <source>
        <dbReference type="Pfam" id="PF02705"/>
    </source>
</evidence>
<dbReference type="Pfam" id="PF02705">
    <property type="entry name" value="K_trans"/>
    <property type="match status" value="1"/>
</dbReference>
<evidence type="ECO:0000256" key="3">
    <source>
        <dbReference type="SAM" id="MobiDB-lite"/>
    </source>
</evidence>
<sequence length="91" mass="9674">MALTNAGTEAEPVEQSSHPEIEQHSTKVLMLGALGVVYGDIGTSPIYAFREALVASSGGNVAQRGDILGVLSLIIWSLTIIVTIKYIMFVL</sequence>
<feature type="region of interest" description="Disordered" evidence="3">
    <location>
        <begin position="1"/>
        <end position="21"/>
    </location>
</feature>
<dbReference type="PANTHER" id="PTHR30540:SF79">
    <property type="entry name" value="LOW AFFINITY POTASSIUM TRANSPORT SYSTEM PROTEIN KUP"/>
    <property type="match status" value="1"/>
</dbReference>
<comment type="similarity">
    <text evidence="1">Belongs to the HAK/KUP transporter (TC 2.A.72) family.</text>
</comment>
<evidence type="ECO:0000256" key="2">
    <source>
        <dbReference type="ARBA" id="ARBA00022519"/>
    </source>
</evidence>
<gene>
    <name evidence="6" type="ORF">ACFSQT_21670</name>
</gene>
<feature type="transmembrane region" description="Helical" evidence="4">
    <location>
        <begin position="67"/>
        <end position="88"/>
    </location>
</feature>
<dbReference type="EMBL" id="JBHUGY010000032">
    <property type="protein sequence ID" value="MFD2055574.1"/>
    <property type="molecule type" value="Genomic_DNA"/>
</dbReference>
<reference evidence="7" key="1">
    <citation type="journal article" date="2019" name="Int. J. Syst. Evol. Microbiol.">
        <title>The Global Catalogue of Microorganisms (GCM) 10K type strain sequencing project: providing services to taxonomists for standard genome sequencing and annotation.</title>
        <authorList>
            <consortium name="The Broad Institute Genomics Platform"/>
            <consortium name="The Broad Institute Genome Sequencing Center for Infectious Disease"/>
            <person name="Wu L."/>
            <person name="Ma J."/>
        </authorList>
    </citation>
    <scope>NUCLEOTIDE SEQUENCE [LARGE SCALE GENOMIC DNA]</scope>
    <source>
        <strain evidence="7">CGMCC 1.16226</strain>
    </source>
</reference>
<dbReference type="RefSeq" id="WP_379021951.1">
    <property type="nucleotide sequence ID" value="NZ_JBHUGY010000032.1"/>
</dbReference>
<name>A0ABW4WJ65_9HYPH</name>
<dbReference type="InterPro" id="IPR003855">
    <property type="entry name" value="K+_transporter"/>
</dbReference>
<dbReference type="InterPro" id="IPR053951">
    <property type="entry name" value="K_trans_N"/>
</dbReference>
<keyword evidence="4" id="KW-0812">Transmembrane</keyword>
<keyword evidence="4" id="KW-0472">Membrane</keyword>
<feature type="domain" description="K+ potassium transporter integral membrane" evidence="5">
    <location>
        <begin position="29"/>
        <end position="91"/>
    </location>
</feature>
<comment type="caution">
    <text evidence="6">The sequence shown here is derived from an EMBL/GenBank/DDBJ whole genome shotgun (WGS) entry which is preliminary data.</text>
</comment>
<evidence type="ECO:0000256" key="1">
    <source>
        <dbReference type="ARBA" id="ARBA00007019"/>
    </source>
</evidence>
<keyword evidence="4" id="KW-1133">Transmembrane helix</keyword>
<keyword evidence="7" id="KW-1185">Reference proteome</keyword>
<evidence type="ECO:0000313" key="7">
    <source>
        <dbReference type="Proteomes" id="UP001597349"/>
    </source>
</evidence>
<organism evidence="6 7">
    <name type="scientific">Mesorhizobium calcicola</name>
    <dbReference type="NCBI Taxonomy" id="1300310"/>
    <lineage>
        <taxon>Bacteria</taxon>
        <taxon>Pseudomonadati</taxon>
        <taxon>Pseudomonadota</taxon>
        <taxon>Alphaproteobacteria</taxon>
        <taxon>Hyphomicrobiales</taxon>
        <taxon>Phyllobacteriaceae</taxon>
        <taxon>Mesorhizobium</taxon>
    </lineage>
</organism>
<keyword evidence="2" id="KW-1003">Cell membrane</keyword>
<proteinExistence type="inferred from homology"/>
<dbReference type="PANTHER" id="PTHR30540">
    <property type="entry name" value="OSMOTIC STRESS POTASSIUM TRANSPORTER"/>
    <property type="match status" value="1"/>
</dbReference>
<feature type="non-terminal residue" evidence="6">
    <location>
        <position position="91"/>
    </location>
</feature>
<evidence type="ECO:0000313" key="6">
    <source>
        <dbReference type="EMBL" id="MFD2055574.1"/>
    </source>
</evidence>
<dbReference type="Proteomes" id="UP001597349">
    <property type="component" value="Unassembled WGS sequence"/>
</dbReference>
<accession>A0ABW4WJ65</accession>